<dbReference type="SUPFAM" id="SSF46955">
    <property type="entry name" value="Putative DNA-binding domain"/>
    <property type="match status" value="1"/>
</dbReference>
<proteinExistence type="predicted"/>
<organism evidence="3 4">
    <name type="scientific">Chelatococcus caeni</name>
    <dbReference type="NCBI Taxonomy" id="1348468"/>
    <lineage>
        <taxon>Bacteria</taxon>
        <taxon>Pseudomonadati</taxon>
        <taxon>Pseudomonadota</taxon>
        <taxon>Alphaproteobacteria</taxon>
        <taxon>Hyphomicrobiales</taxon>
        <taxon>Chelatococcaceae</taxon>
        <taxon>Chelatococcus</taxon>
    </lineage>
</organism>
<dbReference type="Proteomes" id="UP000577362">
    <property type="component" value="Unassembled WGS sequence"/>
</dbReference>
<dbReference type="RefSeq" id="WP_183316540.1">
    <property type="nucleotide sequence ID" value="NZ_JACIEN010000002.1"/>
</dbReference>
<feature type="domain" description="Helix-turn-helix" evidence="2">
    <location>
        <begin position="20"/>
        <end position="59"/>
    </location>
</feature>
<dbReference type="AlphaFoldDB" id="A0A840C0J6"/>
<accession>A0A840C0J6</accession>
<gene>
    <name evidence="3" type="ORF">GGR16_002078</name>
</gene>
<protein>
    <recommendedName>
        <fullName evidence="2">Helix-turn-helix domain-containing protein</fullName>
    </recommendedName>
</protein>
<feature type="region of interest" description="Disordered" evidence="1">
    <location>
        <begin position="67"/>
        <end position="88"/>
    </location>
</feature>
<evidence type="ECO:0000313" key="4">
    <source>
        <dbReference type="Proteomes" id="UP000577362"/>
    </source>
</evidence>
<dbReference type="Pfam" id="PF12728">
    <property type="entry name" value="HTH_17"/>
    <property type="match status" value="1"/>
</dbReference>
<name>A0A840C0J6_9HYPH</name>
<dbReference type="InterPro" id="IPR041657">
    <property type="entry name" value="HTH_17"/>
</dbReference>
<evidence type="ECO:0000259" key="2">
    <source>
        <dbReference type="Pfam" id="PF12728"/>
    </source>
</evidence>
<sequence length="88" mass="10174">MPDQREPWPPPDLDLNDPRWLTPKEAAHIARVDERTVREWARTKDIAVWTPGGRCWIDRRRLFRPKPPETSADFKSPAPLLPGILDPG</sequence>
<dbReference type="EMBL" id="JACIEN010000002">
    <property type="protein sequence ID" value="MBB4017049.1"/>
    <property type="molecule type" value="Genomic_DNA"/>
</dbReference>
<dbReference type="InterPro" id="IPR009061">
    <property type="entry name" value="DNA-bd_dom_put_sf"/>
</dbReference>
<comment type="caution">
    <text evidence="3">The sequence shown here is derived from an EMBL/GenBank/DDBJ whole genome shotgun (WGS) entry which is preliminary data.</text>
</comment>
<evidence type="ECO:0000256" key="1">
    <source>
        <dbReference type="SAM" id="MobiDB-lite"/>
    </source>
</evidence>
<evidence type="ECO:0000313" key="3">
    <source>
        <dbReference type="EMBL" id="MBB4017049.1"/>
    </source>
</evidence>
<reference evidence="3 4" key="1">
    <citation type="submission" date="2020-08" db="EMBL/GenBank/DDBJ databases">
        <title>Genomic Encyclopedia of Type Strains, Phase IV (KMG-IV): sequencing the most valuable type-strain genomes for metagenomic binning, comparative biology and taxonomic classification.</title>
        <authorList>
            <person name="Goeker M."/>
        </authorList>
    </citation>
    <scope>NUCLEOTIDE SEQUENCE [LARGE SCALE GENOMIC DNA]</scope>
    <source>
        <strain evidence="3 4">DSM 103737</strain>
    </source>
</reference>
<keyword evidence="4" id="KW-1185">Reference proteome</keyword>